<dbReference type="Proteomes" id="UP001596022">
    <property type="component" value="Unassembled WGS sequence"/>
</dbReference>
<evidence type="ECO:0000313" key="2">
    <source>
        <dbReference type="Proteomes" id="UP001596022"/>
    </source>
</evidence>
<keyword evidence="2" id="KW-1185">Reference proteome</keyword>
<name>A0ABV9GSS5_9BACL</name>
<evidence type="ECO:0000313" key="1">
    <source>
        <dbReference type="EMBL" id="MFC4620589.1"/>
    </source>
</evidence>
<accession>A0ABV9GSS5</accession>
<comment type="caution">
    <text evidence="1">The sequence shown here is derived from an EMBL/GenBank/DDBJ whole genome shotgun (WGS) entry which is preliminary data.</text>
</comment>
<sequence length="130" mass="15602">MDFQTKKRIIRAVIKLYTNDDYLLKNNLNERTIMHKLAAYLQDEFIDEGYNVDCEYNKNVEDKSGLKTIYILQKEARHIRRFQVGKEFEDNIKDEREYLIKPVYPDIVIHKRGSNHKNLLIIEIKKLNNS</sequence>
<dbReference type="RefSeq" id="WP_376847701.1">
    <property type="nucleotide sequence ID" value="NZ_JBHSFW010000033.1"/>
</dbReference>
<dbReference type="EMBL" id="JBHSFW010000033">
    <property type="protein sequence ID" value="MFC4620589.1"/>
    <property type="molecule type" value="Genomic_DNA"/>
</dbReference>
<gene>
    <name evidence="1" type="ORF">ACFO4N_18030</name>
</gene>
<reference evidence="2" key="1">
    <citation type="journal article" date="2019" name="Int. J. Syst. Evol. Microbiol.">
        <title>The Global Catalogue of Microorganisms (GCM) 10K type strain sequencing project: providing services to taxonomists for standard genome sequencing and annotation.</title>
        <authorList>
            <consortium name="The Broad Institute Genomics Platform"/>
            <consortium name="The Broad Institute Genome Sequencing Center for Infectious Disease"/>
            <person name="Wu L."/>
            <person name="Ma J."/>
        </authorList>
    </citation>
    <scope>NUCLEOTIDE SEQUENCE [LARGE SCALE GENOMIC DNA]</scope>
    <source>
        <strain evidence="2">CGMCC 1.16306</strain>
    </source>
</reference>
<organism evidence="1 2">
    <name type="scientific">Camelliibacillus cellulosilyticus</name>
    <dbReference type="NCBI Taxonomy" id="2174486"/>
    <lineage>
        <taxon>Bacteria</taxon>
        <taxon>Bacillati</taxon>
        <taxon>Bacillota</taxon>
        <taxon>Bacilli</taxon>
        <taxon>Bacillales</taxon>
        <taxon>Sporolactobacillaceae</taxon>
        <taxon>Camelliibacillus</taxon>
    </lineage>
</organism>
<proteinExistence type="predicted"/>
<protein>
    <submittedName>
        <fullName evidence="1">Uncharacterized protein</fullName>
    </submittedName>
</protein>